<organism evidence="1 2">
    <name type="scientific">Camellia lanceoleosa</name>
    <dbReference type="NCBI Taxonomy" id="1840588"/>
    <lineage>
        <taxon>Eukaryota</taxon>
        <taxon>Viridiplantae</taxon>
        <taxon>Streptophyta</taxon>
        <taxon>Embryophyta</taxon>
        <taxon>Tracheophyta</taxon>
        <taxon>Spermatophyta</taxon>
        <taxon>Magnoliopsida</taxon>
        <taxon>eudicotyledons</taxon>
        <taxon>Gunneridae</taxon>
        <taxon>Pentapetalae</taxon>
        <taxon>asterids</taxon>
        <taxon>Ericales</taxon>
        <taxon>Theaceae</taxon>
        <taxon>Camellia</taxon>
    </lineage>
</organism>
<proteinExistence type="predicted"/>
<evidence type="ECO:0000313" key="1">
    <source>
        <dbReference type="EMBL" id="KAI8019366.1"/>
    </source>
</evidence>
<keyword evidence="2" id="KW-1185">Reference proteome</keyword>
<sequence length="95" mass="11065">MIPTSESLGLKRNSVENPSQMRRVPEYTDEASDEELADGELFPTVERREFSAKEWRDYMEYQEKQADEAVEVIHKIRADNPMPKSAAARTYRRDA</sequence>
<comment type="caution">
    <text evidence="1">The sequence shown here is derived from an EMBL/GenBank/DDBJ whole genome shotgun (WGS) entry which is preliminary data.</text>
</comment>
<dbReference type="EMBL" id="CM045759">
    <property type="protein sequence ID" value="KAI8019366.1"/>
    <property type="molecule type" value="Genomic_DNA"/>
</dbReference>
<name>A0ACC0I1K6_9ERIC</name>
<evidence type="ECO:0000313" key="2">
    <source>
        <dbReference type="Proteomes" id="UP001060215"/>
    </source>
</evidence>
<accession>A0ACC0I1K6</accession>
<dbReference type="Proteomes" id="UP001060215">
    <property type="component" value="Chromosome 2"/>
</dbReference>
<protein>
    <submittedName>
        <fullName evidence="1">Uncharacterized protein</fullName>
    </submittedName>
</protein>
<gene>
    <name evidence="1" type="ORF">LOK49_LG04G02547</name>
</gene>
<reference evidence="1 2" key="1">
    <citation type="journal article" date="2022" name="Plant J.">
        <title>Chromosome-level genome of Camellia lanceoleosa provides a valuable resource for understanding genome evolution and self-incompatibility.</title>
        <authorList>
            <person name="Gong W."/>
            <person name="Xiao S."/>
            <person name="Wang L."/>
            <person name="Liao Z."/>
            <person name="Chang Y."/>
            <person name="Mo W."/>
            <person name="Hu G."/>
            <person name="Li W."/>
            <person name="Zhao G."/>
            <person name="Zhu H."/>
            <person name="Hu X."/>
            <person name="Ji K."/>
            <person name="Xiang X."/>
            <person name="Song Q."/>
            <person name="Yuan D."/>
            <person name="Jin S."/>
            <person name="Zhang L."/>
        </authorList>
    </citation>
    <scope>NUCLEOTIDE SEQUENCE [LARGE SCALE GENOMIC DNA]</scope>
    <source>
        <strain evidence="1">SQ_2022a</strain>
    </source>
</reference>